<keyword evidence="1" id="KW-0472">Membrane</keyword>
<dbReference type="AlphaFoldDB" id="U5W4I3"/>
<proteinExistence type="predicted"/>
<name>U5W4I3_9ACTN</name>
<reference evidence="2 3" key="1">
    <citation type="journal article" date="2014" name="J. Biotechnol.">
        <title>Complete genome sequence of the actinobacterium Actinoplanes friuliensis HAG 010964, producer of the lipopeptide antibiotic friulimycin.</title>
        <authorList>
            <person name="Ruckert C."/>
            <person name="Szczepanowski R."/>
            <person name="Albersmeier A."/>
            <person name="Goesmann A."/>
            <person name="Fischer N."/>
            <person name="Steinkamper A."/>
            <person name="Puhler A."/>
            <person name="Biener R."/>
            <person name="Schwartz D."/>
            <person name="Kalinowski J."/>
        </authorList>
    </citation>
    <scope>NUCLEOTIDE SEQUENCE [LARGE SCALE GENOMIC DNA]</scope>
    <source>
        <strain evidence="2 3">DSM 7358</strain>
    </source>
</reference>
<dbReference type="EMBL" id="CP006272">
    <property type="protein sequence ID" value="AGZ42836.1"/>
    <property type="molecule type" value="Genomic_DNA"/>
</dbReference>
<keyword evidence="1" id="KW-1133">Transmembrane helix</keyword>
<protein>
    <submittedName>
        <fullName evidence="2">Uncharacterized protein</fullName>
    </submittedName>
</protein>
<feature type="transmembrane region" description="Helical" evidence="1">
    <location>
        <begin position="147"/>
        <end position="174"/>
    </location>
</feature>
<dbReference type="OrthoDB" id="3298467at2"/>
<sequence>MVNELRPVDRAVLAVLGRLLPAAFRERQQGEWASDLLTLPADTRLRYLTGAARTLPSLRAQVRRGHVVPELEVGPGLAAGFARIVFFGLAWPILSWLLWVPFRYYAFSVDDRLAAATDPEYTIDPQSVWPFDVTPGWLMIVWWPPHLGAWMAVLSGPFLIVAVTVFGSLLALLGRRARRRVVLLAAVIVGVVGAAATGVLVALEISDNGFAAGFLGAVALGLTVVKGLSTRLRTGLVVVGLGAIALFVAFHTGEGQAMLGWFQD</sequence>
<accession>U5W4I3</accession>
<feature type="transmembrane region" description="Helical" evidence="1">
    <location>
        <begin position="181"/>
        <end position="203"/>
    </location>
</feature>
<keyword evidence="3" id="KW-1185">Reference proteome</keyword>
<dbReference type="PATRIC" id="fig|1246995.3.peg.4627"/>
<dbReference type="HOGENOM" id="CLU_1052229_0_0_11"/>
<dbReference type="eggNOG" id="ENOG50302YB">
    <property type="taxonomic scope" value="Bacteria"/>
</dbReference>
<dbReference type="Proteomes" id="UP000017746">
    <property type="component" value="Chromosome"/>
</dbReference>
<evidence type="ECO:0000313" key="3">
    <source>
        <dbReference type="Proteomes" id="UP000017746"/>
    </source>
</evidence>
<gene>
    <name evidence="2" type="ORF">AFR_22830</name>
</gene>
<organism evidence="2 3">
    <name type="scientific">Actinoplanes friuliensis DSM 7358</name>
    <dbReference type="NCBI Taxonomy" id="1246995"/>
    <lineage>
        <taxon>Bacteria</taxon>
        <taxon>Bacillati</taxon>
        <taxon>Actinomycetota</taxon>
        <taxon>Actinomycetes</taxon>
        <taxon>Micromonosporales</taxon>
        <taxon>Micromonosporaceae</taxon>
        <taxon>Actinoplanes</taxon>
    </lineage>
</organism>
<dbReference type="KEGG" id="afs:AFR_22830"/>
<keyword evidence="1" id="KW-0812">Transmembrane</keyword>
<dbReference type="RefSeq" id="WP_023363337.1">
    <property type="nucleotide sequence ID" value="NC_022657.1"/>
</dbReference>
<evidence type="ECO:0000256" key="1">
    <source>
        <dbReference type="SAM" id="Phobius"/>
    </source>
</evidence>
<evidence type="ECO:0000313" key="2">
    <source>
        <dbReference type="EMBL" id="AGZ42836.1"/>
    </source>
</evidence>
<feature type="transmembrane region" description="Helical" evidence="1">
    <location>
        <begin position="235"/>
        <end position="253"/>
    </location>
</feature>
<feature type="transmembrane region" description="Helical" evidence="1">
    <location>
        <begin position="209"/>
        <end position="228"/>
    </location>
</feature>
<feature type="transmembrane region" description="Helical" evidence="1">
    <location>
        <begin position="84"/>
        <end position="102"/>
    </location>
</feature>
<dbReference type="STRING" id="1246995.AFR_22830"/>